<gene>
    <name evidence="2" type="ORF">PECAL_1P02240</name>
</gene>
<dbReference type="EMBL" id="CAKKNE010000001">
    <property type="protein sequence ID" value="CAH0363883.1"/>
    <property type="molecule type" value="Genomic_DNA"/>
</dbReference>
<keyword evidence="3" id="KW-1185">Reference proteome</keyword>
<dbReference type="AlphaFoldDB" id="A0A8J2S448"/>
<reference evidence="2" key="1">
    <citation type="submission" date="2021-11" db="EMBL/GenBank/DDBJ databases">
        <authorList>
            <consortium name="Genoscope - CEA"/>
            <person name="William W."/>
        </authorList>
    </citation>
    <scope>NUCLEOTIDE SEQUENCE</scope>
</reference>
<sequence length="231" mass="23998">CPPAPPRTSWRSAGSTSWTSWSSCGTRPRRRCTRAPRSARRSRTTGRSRPDARAHAEGQGPVRGRGLVPRAGRAGGAHVAGARSARDGHAHDGPDRDRGAEGGLYIFTHGRRRAPGGHERNLRGALRDHGLRAARAFFFEAAGGEDAFQAYGDAVCAELAAAAVPAGDGGGLAVFGHAVFLNAIAYKVAQAAGARPTTREGGAARHGPGGDAGHPRVDERGRGEVPARVSL</sequence>
<feature type="compositionally biased region" description="Basic residues" evidence="1">
    <location>
        <begin position="27"/>
        <end position="46"/>
    </location>
</feature>
<protein>
    <submittedName>
        <fullName evidence="2">Uncharacterized protein</fullName>
    </submittedName>
</protein>
<feature type="non-terminal residue" evidence="2">
    <location>
        <position position="231"/>
    </location>
</feature>
<feature type="non-terminal residue" evidence="2">
    <location>
        <position position="1"/>
    </location>
</feature>
<feature type="compositionally biased region" description="Basic and acidic residues" evidence="1">
    <location>
        <begin position="213"/>
        <end position="225"/>
    </location>
</feature>
<proteinExistence type="predicted"/>
<comment type="caution">
    <text evidence="2">The sequence shown here is derived from an EMBL/GenBank/DDBJ whole genome shotgun (WGS) entry which is preliminary data.</text>
</comment>
<evidence type="ECO:0000256" key="1">
    <source>
        <dbReference type="SAM" id="MobiDB-lite"/>
    </source>
</evidence>
<feature type="compositionally biased region" description="Basic and acidic residues" evidence="1">
    <location>
        <begin position="84"/>
        <end position="100"/>
    </location>
</feature>
<organism evidence="2 3">
    <name type="scientific">Pelagomonas calceolata</name>
    <dbReference type="NCBI Taxonomy" id="35677"/>
    <lineage>
        <taxon>Eukaryota</taxon>
        <taxon>Sar</taxon>
        <taxon>Stramenopiles</taxon>
        <taxon>Ochrophyta</taxon>
        <taxon>Pelagophyceae</taxon>
        <taxon>Pelagomonadales</taxon>
        <taxon>Pelagomonadaceae</taxon>
        <taxon>Pelagomonas</taxon>
    </lineage>
</organism>
<name>A0A8J2S448_9STRA</name>
<feature type="region of interest" description="Disordered" evidence="1">
    <location>
        <begin position="1"/>
        <end position="102"/>
    </location>
</feature>
<feature type="compositionally biased region" description="Low complexity" evidence="1">
    <location>
        <begin position="70"/>
        <end position="83"/>
    </location>
</feature>
<accession>A0A8J2S448</accession>
<feature type="region of interest" description="Disordered" evidence="1">
    <location>
        <begin position="197"/>
        <end position="231"/>
    </location>
</feature>
<evidence type="ECO:0000313" key="2">
    <source>
        <dbReference type="EMBL" id="CAH0363883.1"/>
    </source>
</evidence>
<dbReference type="Proteomes" id="UP000789595">
    <property type="component" value="Unassembled WGS sequence"/>
</dbReference>
<feature type="compositionally biased region" description="Low complexity" evidence="1">
    <location>
        <begin position="7"/>
        <end position="26"/>
    </location>
</feature>
<evidence type="ECO:0000313" key="3">
    <source>
        <dbReference type="Proteomes" id="UP000789595"/>
    </source>
</evidence>